<evidence type="ECO:0000256" key="5">
    <source>
        <dbReference type="ARBA" id="ARBA00023242"/>
    </source>
</evidence>
<dbReference type="InParanoid" id="Q23FI5"/>
<dbReference type="Pfam" id="PF23240">
    <property type="entry name" value="HAT_PRP39_N"/>
    <property type="match status" value="1"/>
</dbReference>
<keyword evidence="3" id="KW-0677">Repeat</keyword>
<accession>Q23FI5</accession>
<dbReference type="SUPFAM" id="SSF48452">
    <property type="entry name" value="TPR-like"/>
    <property type="match status" value="1"/>
</dbReference>
<protein>
    <recommendedName>
        <fullName evidence="9">Pre-mRNA-processing factor 39</fullName>
    </recommendedName>
</protein>
<dbReference type="GO" id="GO:0071004">
    <property type="term" value="C:U2-type prespliceosome"/>
    <property type="evidence" value="ECO:0007669"/>
    <property type="project" value="TreeGrafter"/>
</dbReference>
<evidence type="ECO:0000256" key="2">
    <source>
        <dbReference type="ARBA" id="ARBA00022664"/>
    </source>
</evidence>
<dbReference type="GeneID" id="7824644"/>
<evidence type="ECO:0000256" key="6">
    <source>
        <dbReference type="ARBA" id="ARBA00038019"/>
    </source>
</evidence>
<dbReference type="OrthoDB" id="10265668at2759"/>
<dbReference type="Proteomes" id="UP000009168">
    <property type="component" value="Unassembled WGS sequence"/>
</dbReference>
<organism evidence="7 8">
    <name type="scientific">Tetrahymena thermophila (strain SB210)</name>
    <dbReference type="NCBI Taxonomy" id="312017"/>
    <lineage>
        <taxon>Eukaryota</taxon>
        <taxon>Sar</taxon>
        <taxon>Alveolata</taxon>
        <taxon>Ciliophora</taxon>
        <taxon>Intramacronucleata</taxon>
        <taxon>Oligohymenophorea</taxon>
        <taxon>Hymenostomatida</taxon>
        <taxon>Tetrahymenina</taxon>
        <taxon>Tetrahymenidae</taxon>
        <taxon>Tetrahymena</taxon>
    </lineage>
</organism>
<keyword evidence="2" id="KW-0507">mRNA processing</keyword>
<dbReference type="RefSeq" id="XP_001015413.2">
    <property type="nucleotide sequence ID" value="XM_001015413.2"/>
</dbReference>
<dbReference type="HOGENOM" id="CLU_474516_0_0_1"/>
<evidence type="ECO:0000256" key="1">
    <source>
        <dbReference type="ARBA" id="ARBA00004123"/>
    </source>
</evidence>
<evidence type="ECO:0000256" key="3">
    <source>
        <dbReference type="ARBA" id="ARBA00022737"/>
    </source>
</evidence>
<dbReference type="InterPro" id="IPR003107">
    <property type="entry name" value="HAT"/>
</dbReference>
<dbReference type="Gene3D" id="1.25.40.10">
    <property type="entry name" value="Tetratricopeptide repeat domain"/>
    <property type="match status" value="2"/>
</dbReference>
<sequence length="535" mass="62994">MSNPIEQFDNTYKGLTYAQRQFHFRGLISSHEQSNSPYLDLIYKEYLRRYPFNSYYWNRYAQHVKNTTQSAEESEKIYQYAIQMNPRSYDLWHCYISSVKSDKNDTAEEEKVIKLIEQALQYIGYDFNSAIYWEDLIRHYSENKEELIKLYRRALSIVTKNFDDIYEQYNAFFQFCSPDQIKSCYNAILGTQPTEGQSQDSMILQIKNNISNYSERTKAISQEVQGFESKLTKTEYDGEANNELNVWNQYITFAKTKLAPEQVIFLYEKALISQCDKESLWVEFFHYLESQNQHSVALGICRKQEGFLKYININNLLLQWAELEELYQSYDQAREVYKFVVSHEGDNYLKNLSRWAQFEKRVSSQVEKITEIYEKLLSNPNQKPDVQQWAINELCKLLAGSERKQQALVRYIHFFESQPINKVNYAQLLQFVSQYFSQEPNLIETLSEVYVNAINASKKNASELKNIVNMSISHLRTISYNINEIRITEQKIKAAENQQGQANGESLLKKRSIVQLVGEESINGYDSVHKQIKTN</sequence>
<keyword evidence="5" id="KW-0539">Nucleus</keyword>
<evidence type="ECO:0000313" key="7">
    <source>
        <dbReference type="EMBL" id="EAR95168.2"/>
    </source>
</evidence>
<dbReference type="GO" id="GO:0000243">
    <property type="term" value="C:commitment complex"/>
    <property type="evidence" value="ECO:0007669"/>
    <property type="project" value="TreeGrafter"/>
</dbReference>
<dbReference type="SMART" id="SM00386">
    <property type="entry name" value="HAT"/>
    <property type="match status" value="5"/>
</dbReference>
<proteinExistence type="inferred from homology"/>
<dbReference type="KEGG" id="tet:TTHERM_00377330"/>
<name>Q23FI5_TETTS</name>
<dbReference type="InterPro" id="IPR059164">
    <property type="entry name" value="HAT_PRP39_C"/>
</dbReference>
<comment type="similarity">
    <text evidence="6">Belongs to the PRP39 family.</text>
</comment>
<evidence type="ECO:0000256" key="4">
    <source>
        <dbReference type="ARBA" id="ARBA00023187"/>
    </source>
</evidence>
<dbReference type="GO" id="GO:0005685">
    <property type="term" value="C:U1 snRNP"/>
    <property type="evidence" value="ECO:0007669"/>
    <property type="project" value="TreeGrafter"/>
</dbReference>
<reference evidence="8" key="1">
    <citation type="journal article" date="2006" name="PLoS Biol.">
        <title>Macronuclear genome sequence of the ciliate Tetrahymena thermophila, a model eukaryote.</title>
        <authorList>
            <person name="Eisen J.A."/>
            <person name="Coyne R.S."/>
            <person name="Wu M."/>
            <person name="Wu D."/>
            <person name="Thiagarajan M."/>
            <person name="Wortman J.R."/>
            <person name="Badger J.H."/>
            <person name="Ren Q."/>
            <person name="Amedeo P."/>
            <person name="Jones K.M."/>
            <person name="Tallon L.J."/>
            <person name="Delcher A.L."/>
            <person name="Salzberg S.L."/>
            <person name="Silva J.C."/>
            <person name="Haas B.J."/>
            <person name="Majoros W.H."/>
            <person name="Farzad M."/>
            <person name="Carlton J.M."/>
            <person name="Smith R.K. Jr."/>
            <person name="Garg J."/>
            <person name="Pearlman R.E."/>
            <person name="Karrer K.M."/>
            <person name="Sun L."/>
            <person name="Manning G."/>
            <person name="Elde N.C."/>
            <person name="Turkewitz A.P."/>
            <person name="Asai D.J."/>
            <person name="Wilkes D.E."/>
            <person name="Wang Y."/>
            <person name="Cai H."/>
            <person name="Collins K."/>
            <person name="Stewart B.A."/>
            <person name="Lee S.R."/>
            <person name="Wilamowska K."/>
            <person name="Weinberg Z."/>
            <person name="Ruzzo W.L."/>
            <person name="Wloga D."/>
            <person name="Gaertig J."/>
            <person name="Frankel J."/>
            <person name="Tsao C.-C."/>
            <person name="Gorovsky M.A."/>
            <person name="Keeling P.J."/>
            <person name="Waller R.F."/>
            <person name="Patron N.J."/>
            <person name="Cherry J.M."/>
            <person name="Stover N.A."/>
            <person name="Krieger C.J."/>
            <person name="del Toro C."/>
            <person name="Ryder H.F."/>
            <person name="Williamson S.C."/>
            <person name="Barbeau R.A."/>
            <person name="Hamilton E.P."/>
            <person name="Orias E."/>
        </authorList>
    </citation>
    <scope>NUCLEOTIDE SEQUENCE [LARGE SCALE GENOMIC DNA]</scope>
    <source>
        <strain evidence="8">SB210</strain>
    </source>
</reference>
<dbReference type="AlphaFoldDB" id="Q23FI5"/>
<dbReference type="Pfam" id="PF23241">
    <property type="entry name" value="HAT_PRP39_C"/>
    <property type="match status" value="1"/>
</dbReference>
<dbReference type="PANTHER" id="PTHR17204:SF5">
    <property type="entry name" value="PRE-MRNA-PROCESSING FACTOR 39"/>
    <property type="match status" value="1"/>
</dbReference>
<dbReference type="PANTHER" id="PTHR17204">
    <property type="entry name" value="PRE-MRNA PROCESSING PROTEIN PRP39-RELATED"/>
    <property type="match status" value="1"/>
</dbReference>
<dbReference type="GO" id="GO:0000395">
    <property type="term" value="P:mRNA 5'-splice site recognition"/>
    <property type="evidence" value="ECO:0007669"/>
    <property type="project" value="TreeGrafter"/>
</dbReference>
<evidence type="ECO:0000313" key="8">
    <source>
        <dbReference type="Proteomes" id="UP000009168"/>
    </source>
</evidence>
<dbReference type="GO" id="GO:0030627">
    <property type="term" value="F:pre-mRNA 5'-splice site binding"/>
    <property type="evidence" value="ECO:0007669"/>
    <property type="project" value="TreeGrafter"/>
</dbReference>
<dbReference type="STRING" id="312017.Q23FI5"/>
<comment type="subcellular location">
    <subcellularLocation>
        <location evidence="1">Nucleus</location>
    </subcellularLocation>
</comment>
<dbReference type="InterPro" id="IPR011990">
    <property type="entry name" value="TPR-like_helical_dom_sf"/>
</dbReference>
<keyword evidence="4" id="KW-0508">mRNA splicing</keyword>
<evidence type="ECO:0008006" key="9">
    <source>
        <dbReference type="Google" id="ProtNLM"/>
    </source>
</evidence>
<keyword evidence="8" id="KW-1185">Reference proteome</keyword>
<dbReference type="EMBL" id="GG662706">
    <property type="protein sequence ID" value="EAR95168.2"/>
    <property type="molecule type" value="Genomic_DNA"/>
</dbReference>
<gene>
    <name evidence="7" type="ORF">TTHERM_00377330</name>
</gene>